<dbReference type="Proteomes" id="UP000004030">
    <property type="component" value="Unassembled WGS sequence"/>
</dbReference>
<proteinExistence type="predicted"/>
<gene>
    <name evidence="1" type="ORF">NSU_1979</name>
</gene>
<dbReference type="AlphaFoldDB" id="G6ECA9"/>
<reference evidence="1 2" key="1">
    <citation type="journal article" date="2012" name="J. Bacteriol.">
        <title>Genome sequence of benzo(a)pyrene-degrading bacterium Novosphingobium pentaromativorans US6-1.</title>
        <authorList>
            <person name="Luo Y.R."/>
            <person name="Kang S.G."/>
            <person name="Kim S.J."/>
            <person name="Kim M.R."/>
            <person name="Li N."/>
            <person name="Lee J.H."/>
            <person name="Kwon K.K."/>
        </authorList>
    </citation>
    <scope>NUCLEOTIDE SEQUENCE [LARGE SCALE GENOMIC DNA]</scope>
    <source>
        <strain evidence="1 2">US6-1</strain>
    </source>
</reference>
<evidence type="ECO:0000313" key="1">
    <source>
        <dbReference type="EMBL" id="EHJ61043.1"/>
    </source>
</evidence>
<sequence length="42" mass="4427">MILDFPDSSDAHGSSPASMISCMGKYTRTAAMFHQNCPCGCG</sequence>
<evidence type="ECO:0000313" key="2">
    <source>
        <dbReference type="Proteomes" id="UP000004030"/>
    </source>
</evidence>
<dbReference type="EMBL" id="AGFM01000028">
    <property type="protein sequence ID" value="EHJ61043.1"/>
    <property type="molecule type" value="Genomic_DNA"/>
</dbReference>
<keyword evidence="2" id="KW-1185">Reference proteome</keyword>
<comment type="caution">
    <text evidence="1">The sequence shown here is derived from an EMBL/GenBank/DDBJ whole genome shotgun (WGS) entry which is preliminary data.</text>
</comment>
<accession>G6ECA9</accession>
<protein>
    <submittedName>
        <fullName evidence="1">Uncharacterized protein</fullName>
    </submittedName>
</protein>
<name>G6ECA9_9SPHN</name>
<organism evidence="1 2">
    <name type="scientific">Novosphingobium pentaromativorans US6-1</name>
    <dbReference type="NCBI Taxonomy" id="1088721"/>
    <lineage>
        <taxon>Bacteria</taxon>
        <taxon>Pseudomonadati</taxon>
        <taxon>Pseudomonadota</taxon>
        <taxon>Alphaproteobacteria</taxon>
        <taxon>Sphingomonadales</taxon>
        <taxon>Sphingomonadaceae</taxon>
        <taxon>Novosphingobium</taxon>
    </lineage>
</organism>
<dbReference type="PATRIC" id="fig|1088721.3.peg.1958"/>